<gene>
    <name evidence="3" type="ORF">NIOZUU159_00223</name>
</gene>
<dbReference type="InterPro" id="IPR027417">
    <property type="entry name" value="P-loop_NTPase"/>
</dbReference>
<feature type="domain" description="ATPase AAA-type core" evidence="2">
    <location>
        <begin position="257"/>
        <end position="391"/>
    </location>
</feature>
<dbReference type="GO" id="GO:0003697">
    <property type="term" value="F:single-stranded DNA binding"/>
    <property type="evidence" value="ECO:0007669"/>
    <property type="project" value="TreeGrafter"/>
</dbReference>
<dbReference type="InterPro" id="IPR003959">
    <property type="entry name" value="ATPase_AAA_core"/>
</dbReference>
<dbReference type="EMBL" id="MW030598">
    <property type="protein sequence ID" value="QPI16728.1"/>
    <property type="molecule type" value="Genomic_DNA"/>
</dbReference>
<dbReference type="GO" id="GO:0051131">
    <property type="term" value="P:chaperone-mediated protein complex assembly"/>
    <property type="evidence" value="ECO:0007669"/>
    <property type="project" value="TreeGrafter"/>
</dbReference>
<proteinExistence type="predicted"/>
<dbReference type="Gene3D" id="3.40.50.300">
    <property type="entry name" value="P-loop containing nucleotide triphosphate hydrolases"/>
    <property type="match status" value="1"/>
</dbReference>
<sequence length="506" mass="58869">MTTDDNSSSNSEKTTEESSENSENNSDKDPTYNNNNNEDDDESEEYYNEEDNENEIIQNTSIPSGGFFNKHNEEDNFKRKQKIFLILNPPHKTANKKIQKKKYDFYHKYTMIEKNYFDNLSDEDKDKIKLKEDSINDELISDLPMRFRILNLNINEKTKKNIIAKIDSFNNMSPCSSEYNKLNNWLHALNNIPFNNYYEIPIKISDGNDKICDFLNGIRQKMEDTVYGHKDAKEQIIRVLAQLVSFPKANGYIIGIQGSAGVGKTKLIKEGICNALNYPNAFISLGGTDDSSFLRGHSYTYEGATYGKICESLMKTGIMNPLFLFDELDKVSNTYRGQEIINTLIHITDPVQNDKYNDRYFEEIDFDISRSMIIFTYNDEELINPILKDRMIVINVPGYSNEEKLVLAQDYIVPEILKQYNLEIGDIIFNSKLLKHIICNVQKEDGVRNLKRAINNIISWVNMMRYVPTDSVKITLPYVVTIDFYDKYCKYNNNSDYDKNMYHLYL</sequence>
<accession>A0A7S9SUT3</accession>
<feature type="compositionally biased region" description="Low complexity" evidence="1">
    <location>
        <begin position="1"/>
        <end position="12"/>
    </location>
</feature>
<evidence type="ECO:0000256" key="1">
    <source>
        <dbReference type="SAM" id="MobiDB-lite"/>
    </source>
</evidence>
<dbReference type="GO" id="GO:0016887">
    <property type="term" value="F:ATP hydrolysis activity"/>
    <property type="evidence" value="ECO:0007669"/>
    <property type="project" value="InterPro"/>
</dbReference>
<dbReference type="SUPFAM" id="SSF52540">
    <property type="entry name" value="P-loop containing nucleoside triphosphate hydrolases"/>
    <property type="match status" value="1"/>
</dbReference>
<reference evidence="3" key="1">
    <citation type="submission" date="2020-08" db="EMBL/GenBank/DDBJ databases">
        <title>Bridging the membrane lipid divide: bacteria of the FCB group superphylum have the potential to synthesize archaeal ether lipids.</title>
        <authorList>
            <person name="Villanueva L."/>
            <person name="von Meijenfeldt F.A.B."/>
            <person name="Westbye A.B."/>
            <person name="Yadav S."/>
            <person name="Hopmans E.C."/>
            <person name="Dutilh B.E."/>
            <person name="Sinninghe Damste J.S."/>
        </authorList>
    </citation>
    <scope>NUCLEOTIDE SEQUENCE</scope>
    <source>
        <strain evidence="3">NIOZ-UU159</strain>
    </source>
</reference>
<feature type="region of interest" description="Disordered" evidence="1">
    <location>
        <begin position="1"/>
        <end position="50"/>
    </location>
</feature>
<dbReference type="Pfam" id="PF00004">
    <property type="entry name" value="AAA"/>
    <property type="match status" value="1"/>
</dbReference>
<evidence type="ECO:0000259" key="2">
    <source>
        <dbReference type="Pfam" id="PF00004"/>
    </source>
</evidence>
<keyword evidence="3" id="KW-0378">Hydrolase</keyword>
<feature type="compositionally biased region" description="Acidic residues" evidence="1">
    <location>
        <begin position="37"/>
        <end position="50"/>
    </location>
</feature>
<name>A0A7S9SUT3_9VIRU</name>
<keyword evidence="3" id="KW-0238">DNA-binding</keyword>
<dbReference type="Gene3D" id="1.10.8.60">
    <property type="match status" value="1"/>
</dbReference>
<organism evidence="3">
    <name type="scientific">Virus NIOZ-UU159</name>
    <dbReference type="NCBI Taxonomy" id="2763270"/>
    <lineage>
        <taxon>Viruses</taxon>
    </lineage>
</organism>
<dbReference type="GO" id="GO:0004252">
    <property type="term" value="F:serine-type endopeptidase activity"/>
    <property type="evidence" value="ECO:0007669"/>
    <property type="project" value="InterPro"/>
</dbReference>
<dbReference type="GO" id="GO:0007005">
    <property type="term" value="P:mitochondrion organization"/>
    <property type="evidence" value="ECO:0007669"/>
    <property type="project" value="TreeGrafter"/>
</dbReference>
<evidence type="ECO:0000313" key="3">
    <source>
        <dbReference type="EMBL" id="QPI16728.1"/>
    </source>
</evidence>
<dbReference type="GO" id="GO:0006515">
    <property type="term" value="P:protein quality control for misfolded or incompletely synthesized proteins"/>
    <property type="evidence" value="ECO:0007669"/>
    <property type="project" value="TreeGrafter"/>
</dbReference>
<dbReference type="InterPro" id="IPR027065">
    <property type="entry name" value="Lon_Prtase"/>
</dbReference>
<dbReference type="PANTHER" id="PTHR43718:SF2">
    <property type="entry name" value="LON PROTEASE HOMOLOG, MITOCHONDRIAL"/>
    <property type="match status" value="1"/>
</dbReference>
<protein>
    <submittedName>
        <fullName evidence="3">DNA-binding ATP-dependent protease La</fullName>
    </submittedName>
</protein>
<keyword evidence="3" id="KW-0645">Protease</keyword>
<dbReference type="GO" id="GO:0004176">
    <property type="term" value="F:ATP-dependent peptidase activity"/>
    <property type="evidence" value="ECO:0007669"/>
    <property type="project" value="InterPro"/>
</dbReference>
<dbReference type="PANTHER" id="PTHR43718">
    <property type="entry name" value="LON PROTEASE"/>
    <property type="match status" value="1"/>
</dbReference>
<dbReference type="GO" id="GO:0005524">
    <property type="term" value="F:ATP binding"/>
    <property type="evidence" value="ECO:0007669"/>
    <property type="project" value="InterPro"/>
</dbReference>